<feature type="domain" description="Xylose isomerase-like TIM barrel" evidence="1">
    <location>
        <begin position="86"/>
        <end position="261"/>
    </location>
</feature>
<dbReference type="Gene3D" id="3.20.20.150">
    <property type="entry name" value="Divalent-metal-dependent TIM barrel enzymes"/>
    <property type="match status" value="1"/>
</dbReference>
<name>A0A1G4G547_9BACT</name>
<organism evidence="2 3">
    <name type="scientific">Petrimonas mucosa</name>
    <dbReference type="NCBI Taxonomy" id="1642646"/>
    <lineage>
        <taxon>Bacteria</taxon>
        <taxon>Pseudomonadati</taxon>
        <taxon>Bacteroidota</taxon>
        <taxon>Bacteroidia</taxon>
        <taxon>Bacteroidales</taxon>
        <taxon>Dysgonomonadaceae</taxon>
        <taxon>Petrimonas</taxon>
    </lineage>
</organism>
<dbReference type="InterPro" id="IPR013022">
    <property type="entry name" value="Xyl_isomerase-like_TIM-brl"/>
</dbReference>
<dbReference type="InterPro" id="IPR036237">
    <property type="entry name" value="Xyl_isomerase-like_sf"/>
</dbReference>
<proteinExistence type="predicted"/>
<evidence type="ECO:0000313" key="2">
    <source>
        <dbReference type="EMBL" id="SCM56231.1"/>
    </source>
</evidence>
<dbReference type="RefSeq" id="WP_071136254.1">
    <property type="nucleotide sequence ID" value="NZ_LT608328.1"/>
</dbReference>
<dbReference type="STRING" id="1642646.ING2E5A_0781"/>
<dbReference type="GO" id="GO:0016853">
    <property type="term" value="F:isomerase activity"/>
    <property type="evidence" value="ECO:0007669"/>
    <property type="project" value="UniProtKB-KW"/>
</dbReference>
<dbReference type="Proteomes" id="UP000178485">
    <property type="component" value="Chromosome i"/>
</dbReference>
<evidence type="ECO:0000313" key="3">
    <source>
        <dbReference type="Proteomes" id="UP000178485"/>
    </source>
</evidence>
<dbReference type="SUPFAM" id="SSF51658">
    <property type="entry name" value="Xylose isomerase-like"/>
    <property type="match status" value="1"/>
</dbReference>
<dbReference type="EMBL" id="LT608328">
    <property type="protein sequence ID" value="SCM56231.1"/>
    <property type="molecule type" value="Genomic_DNA"/>
</dbReference>
<dbReference type="PANTHER" id="PTHR12110:SF53">
    <property type="entry name" value="BLR5974 PROTEIN"/>
    <property type="match status" value="1"/>
</dbReference>
<keyword evidence="2" id="KW-0413">Isomerase</keyword>
<evidence type="ECO:0000259" key="1">
    <source>
        <dbReference type="Pfam" id="PF01261"/>
    </source>
</evidence>
<gene>
    <name evidence="2" type="ORF">ING2E5A_0781</name>
</gene>
<protein>
    <submittedName>
        <fullName evidence="2">Xylose isomerase domain-containing protein</fullName>
    </submittedName>
</protein>
<keyword evidence="3" id="KW-1185">Reference proteome</keyword>
<accession>A0A1G4G547</accession>
<dbReference type="Pfam" id="PF01261">
    <property type="entry name" value="AP_endonuc_2"/>
    <property type="match status" value="1"/>
</dbReference>
<dbReference type="KEGG" id="pmuc:ING2E5A_0781"/>
<dbReference type="PANTHER" id="PTHR12110">
    <property type="entry name" value="HYDROXYPYRUVATE ISOMERASE"/>
    <property type="match status" value="1"/>
</dbReference>
<dbReference type="InterPro" id="IPR050312">
    <property type="entry name" value="IolE/XylAMocC-like"/>
</dbReference>
<reference evidence="2 3" key="1">
    <citation type="submission" date="2016-08" db="EMBL/GenBank/DDBJ databases">
        <authorList>
            <person name="Seilhamer J.J."/>
        </authorList>
    </citation>
    <scope>NUCLEOTIDE SEQUENCE [LARGE SCALE GENOMIC DNA]</scope>
    <source>
        <strain evidence="2">ING2-E5A</strain>
    </source>
</reference>
<dbReference type="AlphaFoldDB" id="A0A1G4G547"/>
<sequence>MNRKIDIGIGSYTYTWSIGVPGYVNKIAMSAFDLIEKAADLKADVVQFADNVPLDDYSPDELLRFYLFARERGVRLEVGAKGLTSDRLRLYTEIAGILHADLLRFVIDDVGFEPSPDRVIEMIRPAIPLMEERGVSLALENHDRLRCADLLAIIAGCNSSNVGICLDTVNSLGVPEGMDEVIRTLSPYTLNLHVKDFVIRRLDHKMGFCVNGASAGEGKLDIAGLFRNLTALGKCRSAILELWTPFGPTLEDTIARENEWAINSMNYLKQLSY</sequence>